<reference evidence="3 4" key="1">
    <citation type="journal article" date="2024" name="Nat. Commun.">
        <title>Phylogenomics reveals the evolutionary origins of lichenization in chlorophyte algae.</title>
        <authorList>
            <person name="Puginier C."/>
            <person name="Libourel C."/>
            <person name="Otte J."/>
            <person name="Skaloud P."/>
            <person name="Haon M."/>
            <person name="Grisel S."/>
            <person name="Petersen M."/>
            <person name="Berrin J.G."/>
            <person name="Delaux P.M."/>
            <person name="Dal Grande F."/>
            <person name="Keller J."/>
        </authorList>
    </citation>
    <scope>NUCLEOTIDE SEQUENCE [LARGE SCALE GENOMIC DNA]</scope>
    <source>
        <strain evidence="3 4">SAG 2145</strain>
    </source>
</reference>
<comment type="similarity">
    <text evidence="1">Belongs to the LOR family.</text>
</comment>
<feature type="compositionally biased region" description="Low complexity" evidence="2">
    <location>
        <begin position="1"/>
        <end position="13"/>
    </location>
</feature>
<dbReference type="InterPro" id="IPR007612">
    <property type="entry name" value="LOR"/>
</dbReference>
<evidence type="ECO:0000313" key="4">
    <source>
        <dbReference type="Proteomes" id="UP001438707"/>
    </source>
</evidence>
<accession>A0AAW1REX8</accession>
<feature type="compositionally biased region" description="Polar residues" evidence="2">
    <location>
        <begin position="33"/>
        <end position="51"/>
    </location>
</feature>
<dbReference type="InterPro" id="IPR038595">
    <property type="entry name" value="LOR_sf"/>
</dbReference>
<dbReference type="EMBL" id="JALJOS010000012">
    <property type="protein sequence ID" value="KAK9832387.1"/>
    <property type="molecule type" value="Genomic_DNA"/>
</dbReference>
<feature type="compositionally biased region" description="Gly residues" evidence="2">
    <location>
        <begin position="113"/>
        <end position="145"/>
    </location>
</feature>
<gene>
    <name evidence="3" type="ORF">WJX74_008632</name>
</gene>
<feature type="region of interest" description="Disordered" evidence="2">
    <location>
        <begin position="1"/>
        <end position="156"/>
    </location>
</feature>
<dbReference type="Pfam" id="PF04525">
    <property type="entry name" value="LOR"/>
    <property type="match status" value="1"/>
</dbReference>
<keyword evidence="4" id="KW-1185">Reference proteome</keyword>
<evidence type="ECO:0000313" key="3">
    <source>
        <dbReference type="EMBL" id="KAK9832387.1"/>
    </source>
</evidence>
<dbReference type="Gene3D" id="2.40.160.200">
    <property type="entry name" value="LURP1-related"/>
    <property type="match status" value="1"/>
</dbReference>
<proteinExistence type="inferred from homology"/>
<comment type="caution">
    <text evidence="3">The sequence shown here is derived from an EMBL/GenBank/DDBJ whole genome shotgun (WGS) entry which is preliminary data.</text>
</comment>
<dbReference type="InterPro" id="IPR025659">
    <property type="entry name" value="Tubby-like_C"/>
</dbReference>
<sequence length="332" mass="35425">MYNQQGGQYPGQQQGYGGQPQYGQQQGYGGQPEQHSYGAQQGYNNPAQQPNYGGPQPSYGGTQPSYGGTQPMGQQQGYGGQPGYGGTGSGNFSSPSQYGQGGPGQFGQPQGAQYGGQQGGQFGQQQGGHFGQQPGGQYGQPGGGIPAPYAQQQGGMPQALAGPEYCSPYEQVYFMSEKMMSFSGDDFTIKDANNNNVYTMNSSALSMKGTRTLLTAGKHPVLSMSHKMMSSGTWEIFKGQSKHHCQIFLRNNTSHSFSNPQPDMVVSGDVMGKGYYIYQGPRIVAEISRKLAQESSSVKLTGKDSYALKVSPGADHAFMLAVVVIVDEMFHD</sequence>
<feature type="compositionally biased region" description="Gly residues" evidence="2">
    <location>
        <begin position="14"/>
        <end position="30"/>
    </location>
</feature>
<name>A0AAW1REX8_9CHLO</name>
<dbReference type="SUPFAM" id="SSF54518">
    <property type="entry name" value="Tubby C-terminal domain-like"/>
    <property type="match status" value="1"/>
</dbReference>
<evidence type="ECO:0000256" key="2">
    <source>
        <dbReference type="SAM" id="MobiDB-lite"/>
    </source>
</evidence>
<dbReference type="AlphaFoldDB" id="A0AAW1REX8"/>
<evidence type="ECO:0000256" key="1">
    <source>
        <dbReference type="ARBA" id="ARBA00005437"/>
    </source>
</evidence>
<protein>
    <submittedName>
        <fullName evidence="3">Uncharacterized protein</fullName>
    </submittedName>
</protein>
<organism evidence="3 4">
    <name type="scientific">Apatococcus lobatus</name>
    <dbReference type="NCBI Taxonomy" id="904363"/>
    <lineage>
        <taxon>Eukaryota</taxon>
        <taxon>Viridiplantae</taxon>
        <taxon>Chlorophyta</taxon>
        <taxon>core chlorophytes</taxon>
        <taxon>Trebouxiophyceae</taxon>
        <taxon>Chlorellales</taxon>
        <taxon>Chlorellaceae</taxon>
        <taxon>Apatococcus</taxon>
    </lineage>
</organism>
<feature type="compositionally biased region" description="Gly residues" evidence="2">
    <location>
        <begin position="76"/>
        <end position="89"/>
    </location>
</feature>
<dbReference type="Proteomes" id="UP001438707">
    <property type="component" value="Unassembled WGS sequence"/>
</dbReference>
<feature type="compositionally biased region" description="Low complexity" evidence="2">
    <location>
        <begin position="146"/>
        <end position="155"/>
    </location>
</feature>
<dbReference type="PANTHER" id="PTHR31087:SF161">
    <property type="entry name" value="TUBBY C 2 FAMILY PROTEIN"/>
    <property type="match status" value="1"/>
</dbReference>
<dbReference type="PANTHER" id="PTHR31087">
    <property type="match status" value="1"/>
</dbReference>